<dbReference type="Gene3D" id="3.40.50.300">
    <property type="entry name" value="P-loop containing nucleotide triphosphate hydrolases"/>
    <property type="match status" value="1"/>
</dbReference>
<accession>A0A838WTH6</accession>
<proteinExistence type="predicted"/>
<dbReference type="AlphaFoldDB" id="A0A838WTH6"/>
<protein>
    <submittedName>
        <fullName evidence="1">Uncharacterized protein</fullName>
    </submittedName>
</protein>
<name>A0A838WTH6_9CYAN</name>
<dbReference type="Proteomes" id="UP000538075">
    <property type="component" value="Unassembled WGS sequence"/>
</dbReference>
<gene>
    <name evidence="1" type="ORF">FHK98_10500</name>
</gene>
<reference evidence="1 2" key="1">
    <citation type="journal article" date="2020" name="J. Appl. Phycol.">
        <title>Morphological changes and genome evolution in Raphidiopsis raciborskii CS-506 after 23 years in culture.</title>
        <authorList>
            <person name="Willis A."/>
            <person name="Bent S.J."/>
            <person name="Jameson I.D."/>
        </authorList>
    </citation>
    <scope>NUCLEOTIDE SEQUENCE [LARGE SCALE GENOMIC DNA]</scope>
    <source>
        <strain evidence="1 2">CS-506_A</strain>
    </source>
</reference>
<sequence length="51" mass="5746">TGEFLPGLSHQLTVILIAHRLSTLEKCDRIFQLDQGQVYQEGDRHGDSPLI</sequence>
<evidence type="ECO:0000313" key="1">
    <source>
        <dbReference type="EMBL" id="MBA4465993.1"/>
    </source>
</evidence>
<dbReference type="SUPFAM" id="SSF52540">
    <property type="entry name" value="P-loop containing nucleoside triphosphate hydrolases"/>
    <property type="match status" value="1"/>
</dbReference>
<organism evidence="1 2">
    <name type="scientific">Cylindrospermopsis raciborskii CS-506_A</name>
    <dbReference type="NCBI Taxonomy" id="2585140"/>
    <lineage>
        <taxon>Bacteria</taxon>
        <taxon>Bacillati</taxon>
        <taxon>Cyanobacteriota</taxon>
        <taxon>Cyanophyceae</taxon>
        <taxon>Nostocales</taxon>
        <taxon>Aphanizomenonaceae</taxon>
        <taxon>Cylindrospermopsis</taxon>
    </lineage>
</organism>
<evidence type="ECO:0000313" key="2">
    <source>
        <dbReference type="Proteomes" id="UP000538075"/>
    </source>
</evidence>
<comment type="caution">
    <text evidence="1">The sequence shown here is derived from an EMBL/GenBank/DDBJ whole genome shotgun (WGS) entry which is preliminary data.</text>
</comment>
<feature type="non-terminal residue" evidence="1">
    <location>
        <position position="1"/>
    </location>
</feature>
<dbReference type="InterPro" id="IPR027417">
    <property type="entry name" value="P-loop_NTPase"/>
</dbReference>
<dbReference type="EMBL" id="VDFG01000718">
    <property type="protein sequence ID" value="MBA4465993.1"/>
    <property type="molecule type" value="Genomic_DNA"/>
</dbReference>